<accession>A0ABU6A084</accession>
<dbReference type="PROSITE" id="PS50930">
    <property type="entry name" value="HTH_LYTTR"/>
    <property type="match status" value="1"/>
</dbReference>
<gene>
    <name evidence="4" type="ORF">U6A24_18825</name>
</gene>
<feature type="domain" description="Response regulatory" evidence="2">
    <location>
        <begin position="4"/>
        <end position="115"/>
    </location>
</feature>
<dbReference type="SMART" id="SM00850">
    <property type="entry name" value="LytTR"/>
    <property type="match status" value="1"/>
</dbReference>
<dbReference type="Pfam" id="PF04397">
    <property type="entry name" value="LytTR"/>
    <property type="match status" value="1"/>
</dbReference>
<proteinExistence type="predicted"/>
<evidence type="ECO:0000259" key="2">
    <source>
        <dbReference type="PROSITE" id="PS50110"/>
    </source>
</evidence>
<dbReference type="PANTHER" id="PTHR37299">
    <property type="entry name" value="TRANSCRIPTIONAL REGULATOR-RELATED"/>
    <property type="match status" value="1"/>
</dbReference>
<protein>
    <submittedName>
        <fullName evidence="4">LytTR family DNA-binding domain-containing protein</fullName>
    </submittedName>
</protein>
<dbReference type="Pfam" id="PF00072">
    <property type="entry name" value="Response_reg"/>
    <property type="match status" value="1"/>
</dbReference>
<keyword evidence="4" id="KW-0238">DNA-binding</keyword>
<dbReference type="Gene3D" id="3.40.50.2300">
    <property type="match status" value="1"/>
</dbReference>
<dbReference type="RefSeq" id="WP_324181562.1">
    <property type="nucleotide sequence ID" value="NZ_BAABAW010000014.1"/>
</dbReference>
<dbReference type="InterPro" id="IPR011006">
    <property type="entry name" value="CheY-like_superfamily"/>
</dbReference>
<evidence type="ECO:0000313" key="5">
    <source>
        <dbReference type="Proteomes" id="UP001327027"/>
    </source>
</evidence>
<dbReference type="InterPro" id="IPR046947">
    <property type="entry name" value="LytR-like"/>
</dbReference>
<dbReference type="Proteomes" id="UP001327027">
    <property type="component" value="Unassembled WGS sequence"/>
</dbReference>
<feature type="domain" description="HTH LytTR-type" evidence="3">
    <location>
        <begin position="134"/>
        <end position="201"/>
    </location>
</feature>
<keyword evidence="5" id="KW-1185">Reference proteome</keyword>
<keyword evidence="1" id="KW-0597">Phosphoprotein</keyword>
<dbReference type="InterPro" id="IPR007492">
    <property type="entry name" value="LytTR_DNA-bd_dom"/>
</dbReference>
<dbReference type="GO" id="GO:0003677">
    <property type="term" value="F:DNA binding"/>
    <property type="evidence" value="ECO:0007669"/>
    <property type="project" value="UniProtKB-KW"/>
</dbReference>
<evidence type="ECO:0000256" key="1">
    <source>
        <dbReference type="PROSITE-ProRule" id="PRU00169"/>
    </source>
</evidence>
<dbReference type="PROSITE" id="PS50110">
    <property type="entry name" value="RESPONSE_REGULATORY"/>
    <property type="match status" value="1"/>
</dbReference>
<evidence type="ECO:0000259" key="3">
    <source>
        <dbReference type="PROSITE" id="PS50930"/>
    </source>
</evidence>
<reference evidence="4 5" key="1">
    <citation type="journal article" date="2013" name="Int. J. Syst. Evol. Microbiol.">
        <title>Aquimarina gracilis sp. nov., isolated from the gut microflora of a mussel, Mytilus coruscus, and emended description of Aquimarina spongiae.</title>
        <authorList>
            <person name="Park S.C."/>
            <person name="Choe H.N."/>
            <person name="Baik K.S."/>
            <person name="Seong C.N."/>
        </authorList>
    </citation>
    <scope>NUCLEOTIDE SEQUENCE [LARGE SCALE GENOMIC DNA]</scope>
    <source>
        <strain evidence="4 5">PSC32</strain>
    </source>
</reference>
<dbReference type="EMBL" id="JAYKLX010000009">
    <property type="protein sequence ID" value="MEB3347537.1"/>
    <property type="molecule type" value="Genomic_DNA"/>
</dbReference>
<dbReference type="SUPFAM" id="SSF52172">
    <property type="entry name" value="CheY-like"/>
    <property type="match status" value="1"/>
</dbReference>
<feature type="modified residue" description="4-aspartylphosphate" evidence="1">
    <location>
        <position position="55"/>
    </location>
</feature>
<comment type="caution">
    <text evidence="4">The sequence shown here is derived from an EMBL/GenBank/DDBJ whole genome shotgun (WGS) entry which is preliminary data.</text>
</comment>
<dbReference type="InterPro" id="IPR001789">
    <property type="entry name" value="Sig_transdc_resp-reg_receiver"/>
</dbReference>
<name>A0ABU6A084_9FLAO</name>
<dbReference type="SMART" id="SM00448">
    <property type="entry name" value="REC"/>
    <property type="match status" value="1"/>
</dbReference>
<sequence>MKTRCLLVDDEPLALRLLEKHISKIESFDIVAKCNNAIQALDILKKEPIDLMFLDIKMPNITGFEFLKTLKHPPKTIITTAYRDFAIEGYDLDILDYLLKPITFERFFRAVERFSREKTIHNKNISVLKDEQQLLVKAGNKYHKVILNEILYLESIKDYIKFHLTQKQITAKYKISDIEKELDSDSFLRIHRSYIINLNKITAYTHNDIELGDIEIPIGVSYKEKVYSKLRIKR</sequence>
<dbReference type="Gene3D" id="2.40.50.1020">
    <property type="entry name" value="LytTr DNA-binding domain"/>
    <property type="match status" value="1"/>
</dbReference>
<dbReference type="PANTHER" id="PTHR37299:SF1">
    <property type="entry name" value="STAGE 0 SPORULATION PROTEIN A HOMOLOG"/>
    <property type="match status" value="1"/>
</dbReference>
<evidence type="ECO:0000313" key="4">
    <source>
        <dbReference type="EMBL" id="MEB3347537.1"/>
    </source>
</evidence>
<organism evidence="4 5">
    <name type="scientific">Aquimarina gracilis</name>
    <dbReference type="NCBI Taxonomy" id="874422"/>
    <lineage>
        <taxon>Bacteria</taxon>
        <taxon>Pseudomonadati</taxon>
        <taxon>Bacteroidota</taxon>
        <taxon>Flavobacteriia</taxon>
        <taxon>Flavobacteriales</taxon>
        <taxon>Flavobacteriaceae</taxon>
        <taxon>Aquimarina</taxon>
    </lineage>
</organism>